<organism evidence="4 5">
    <name type="scientific">Chitinophaga eiseniae</name>
    <dbReference type="NCBI Taxonomy" id="634771"/>
    <lineage>
        <taxon>Bacteria</taxon>
        <taxon>Pseudomonadati</taxon>
        <taxon>Bacteroidota</taxon>
        <taxon>Chitinophagia</taxon>
        <taxon>Chitinophagales</taxon>
        <taxon>Chitinophagaceae</taxon>
        <taxon>Chitinophaga</taxon>
    </lineage>
</organism>
<evidence type="ECO:0000313" key="4">
    <source>
        <dbReference type="EMBL" id="SKA44734.1"/>
    </source>
</evidence>
<keyword evidence="1 4" id="KW-0808">Transferase</keyword>
<dbReference type="Proteomes" id="UP000190367">
    <property type="component" value="Unassembled WGS sequence"/>
</dbReference>
<dbReference type="PANTHER" id="PTHR43877:SF2">
    <property type="entry name" value="AMINOALKYLPHOSPHONATE N-ACETYLTRANSFERASE-RELATED"/>
    <property type="match status" value="1"/>
</dbReference>
<dbReference type="PROSITE" id="PS51186">
    <property type="entry name" value="GNAT"/>
    <property type="match status" value="1"/>
</dbReference>
<dbReference type="STRING" id="634771.SAMN04488128_106470"/>
<dbReference type="InterPro" id="IPR016181">
    <property type="entry name" value="Acyl_CoA_acyltransferase"/>
</dbReference>
<dbReference type="AlphaFoldDB" id="A0A1T4TWE0"/>
<keyword evidence="5" id="KW-1185">Reference proteome</keyword>
<gene>
    <name evidence="4" type="ORF">SAMN04488128_106470</name>
</gene>
<dbReference type="OrthoDB" id="9796381at2"/>
<dbReference type="GO" id="GO:0016747">
    <property type="term" value="F:acyltransferase activity, transferring groups other than amino-acyl groups"/>
    <property type="evidence" value="ECO:0007669"/>
    <property type="project" value="InterPro"/>
</dbReference>
<name>A0A1T4TWE0_9BACT</name>
<dbReference type="Gene3D" id="3.40.630.30">
    <property type="match status" value="1"/>
</dbReference>
<evidence type="ECO:0000259" key="3">
    <source>
        <dbReference type="PROSITE" id="PS51186"/>
    </source>
</evidence>
<proteinExistence type="predicted"/>
<reference evidence="5" key="1">
    <citation type="submission" date="2017-02" db="EMBL/GenBank/DDBJ databases">
        <authorList>
            <person name="Varghese N."/>
            <person name="Submissions S."/>
        </authorList>
    </citation>
    <scope>NUCLEOTIDE SEQUENCE [LARGE SCALE GENOMIC DNA]</scope>
    <source>
        <strain evidence="5">DSM 22224</strain>
    </source>
</reference>
<dbReference type="Pfam" id="PF00583">
    <property type="entry name" value="Acetyltransf_1"/>
    <property type="match status" value="1"/>
</dbReference>
<evidence type="ECO:0000313" key="5">
    <source>
        <dbReference type="Proteomes" id="UP000190367"/>
    </source>
</evidence>
<feature type="domain" description="N-acetyltransferase" evidence="3">
    <location>
        <begin position="3"/>
        <end position="170"/>
    </location>
</feature>
<evidence type="ECO:0000256" key="2">
    <source>
        <dbReference type="ARBA" id="ARBA00023315"/>
    </source>
</evidence>
<dbReference type="InterPro" id="IPR000182">
    <property type="entry name" value="GNAT_dom"/>
</dbReference>
<dbReference type="SUPFAM" id="SSF55729">
    <property type="entry name" value="Acyl-CoA N-acyltransferases (Nat)"/>
    <property type="match status" value="1"/>
</dbReference>
<evidence type="ECO:0000256" key="1">
    <source>
        <dbReference type="ARBA" id="ARBA00022679"/>
    </source>
</evidence>
<protein>
    <submittedName>
        <fullName evidence="4">L-amino acid N-acyltransferase YncA</fullName>
    </submittedName>
</protein>
<dbReference type="PANTHER" id="PTHR43877">
    <property type="entry name" value="AMINOALKYLPHOSPHONATE N-ACETYLTRANSFERASE-RELATED-RELATED"/>
    <property type="match status" value="1"/>
</dbReference>
<dbReference type="RefSeq" id="WP_078672804.1">
    <property type="nucleotide sequence ID" value="NZ_FUWZ01000006.1"/>
</dbReference>
<dbReference type="EMBL" id="FUWZ01000006">
    <property type="protein sequence ID" value="SKA44734.1"/>
    <property type="molecule type" value="Genomic_DNA"/>
</dbReference>
<accession>A0A1T4TWE0</accession>
<sequence>MTLEFRKATAADADQIWHILEKAIARRKAEGSDQWQDGYPNPAIVAHDIENNHGYVLVAGDKIAGYVALLINDEPAYLDIKGKWLTDGDFVVYHRVAISDDFLGQGLAQQMLTHIDSYALENGITSVRADTNFDNKGMLRIFEKQGYVYCGEVFFREAARLAYEKVLDAR</sequence>
<dbReference type="InterPro" id="IPR050832">
    <property type="entry name" value="Bact_Acetyltransf"/>
</dbReference>
<keyword evidence="2 4" id="KW-0012">Acyltransferase</keyword>